<feature type="domain" description="RNA polymerase II elongation factor ELL N-terminal" evidence="1">
    <location>
        <begin position="9"/>
        <end position="155"/>
    </location>
</feature>
<dbReference type="Pfam" id="PF10390">
    <property type="entry name" value="ELL"/>
    <property type="match status" value="1"/>
</dbReference>
<evidence type="ECO:0000259" key="1">
    <source>
        <dbReference type="Pfam" id="PF10390"/>
    </source>
</evidence>
<dbReference type="PANTHER" id="PTHR23288:SF17">
    <property type="entry name" value="RNA POLYMERASE II ELONGATION FACTOR ELL"/>
    <property type="match status" value="1"/>
</dbReference>
<dbReference type="Proteomes" id="UP000291343">
    <property type="component" value="Unassembled WGS sequence"/>
</dbReference>
<dbReference type="GO" id="GO:0008023">
    <property type="term" value="C:transcription elongation factor complex"/>
    <property type="evidence" value="ECO:0007669"/>
    <property type="project" value="InterPro"/>
</dbReference>
<proteinExistence type="predicted"/>
<dbReference type="GO" id="GO:0042795">
    <property type="term" value="P:snRNA transcription by RNA polymerase II"/>
    <property type="evidence" value="ECO:0007669"/>
    <property type="project" value="TreeGrafter"/>
</dbReference>
<dbReference type="InterPro" id="IPR031176">
    <property type="entry name" value="ELL/occludin"/>
</dbReference>
<dbReference type="SMR" id="A0A482WSR2"/>
<dbReference type="InParanoid" id="A0A482WSR2"/>
<dbReference type="OrthoDB" id="6284217at2759"/>
<protein>
    <recommendedName>
        <fullName evidence="1">RNA polymerase II elongation factor ELL N-terminal domain-containing protein</fullName>
    </recommendedName>
</protein>
<organism evidence="2 3">
    <name type="scientific">Laodelphax striatellus</name>
    <name type="common">Small brown planthopper</name>
    <name type="synonym">Delphax striatella</name>
    <dbReference type="NCBI Taxonomy" id="195883"/>
    <lineage>
        <taxon>Eukaryota</taxon>
        <taxon>Metazoa</taxon>
        <taxon>Ecdysozoa</taxon>
        <taxon>Arthropoda</taxon>
        <taxon>Hexapoda</taxon>
        <taxon>Insecta</taxon>
        <taxon>Pterygota</taxon>
        <taxon>Neoptera</taxon>
        <taxon>Paraneoptera</taxon>
        <taxon>Hemiptera</taxon>
        <taxon>Auchenorrhyncha</taxon>
        <taxon>Fulgoroidea</taxon>
        <taxon>Delphacidae</taxon>
        <taxon>Criomorphinae</taxon>
        <taxon>Laodelphax</taxon>
    </lineage>
</organism>
<keyword evidence="3" id="KW-1185">Reference proteome</keyword>
<dbReference type="GO" id="GO:0006368">
    <property type="term" value="P:transcription elongation by RNA polymerase II"/>
    <property type="evidence" value="ECO:0007669"/>
    <property type="project" value="InterPro"/>
</dbReference>
<evidence type="ECO:0000313" key="2">
    <source>
        <dbReference type="EMBL" id="RZF36316.1"/>
    </source>
</evidence>
<evidence type="ECO:0000313" key="3">
    <source>
        <dbReference type="Proteomes" id="UP000291343"/>
    </source>
</evidence>
<name>A0A482WSR2_LAOST</name>
<dbReference type="GO" id="GO:0032968">
    <property type="term" value="P:positive regulation of transcription elongation by RNA polymerase II"/>
    <property type="evidence" value="ECO:0007669"/>
    <property type="project" value="TreeGrafter"/>
</dbReference>
<dbReference type="EMBL" id="QKKF02026599">
    <property type="protein sequence ID" value="RZF36316.1"/>
    <property type="molecule type" value="Genomic_DNA"/>
</dbReference>
<dbReference type="AlphaFoldDB" id="A0A482WSR2"/>
<sequence>MAALLAGVQYGLSSQGNLNENKSLIFVKLTDSAYRAIEEYIRNKNNCSRTPTIQFSGNEGHLSLPSSQSARATDFNFSLTSNEDIEGPQGSFECIQQVAPRCLESVGALHCKMRVQAKDDVYDKTRQKMAEAEEMHKTKCTREIELDIGRRIKSRGRMPTGGGGGGNAAARLGFSPTPMAPGNVGPPVKPALGSAAPRGSAKDDITRRPISYCLSKYKAKLGLAGLLLTLNLTEWKVNFKLMNRP</sequence>
<comment type="caution">
    <text evidence="2">The sequence shown here is derived from an EMBL/GenBank/DDBJ whole genome shotgun (WGS) entry which is preliminary data.</text>
</comment>
<dbReference type="InterPro" id="IPR019464">
    <property type="entry name" value="ELL_N"/>
</dbReference>
<dbReference type="GO" id="GO:0000987">
    <property type="term" value="F:cis-regulatory region sequence-specific DNA binding"/>
    <property type="evidence" value="ECO:0007669"/>
    <property type="project" value="TreeGrafter"/>
</dbReference>
<dbReference type="STRING" id="195883.A0A482WSR2"/>
<gene>
    <name evidence="2" type="ORF">LSTR_LSTR006580</name>
</gene>
<reference evidence="2 3" key="1">
    <citation type="journal article" date="2017" name="Gigascience">
        <title>Genome sequence of the small brown planthopper, Laodelphax striatellus.</title>
        <authorList>
            <person name="Zhu J."/>
            <person name="Jiang F."/>
            <person name="Wang X."/>
            <person name="Yang P."/>
            <person name="Bao Y."/>
            <person name="Zhao W."/>
            <person name="Wang W."/>
            <person name="Lu H."/>
            <person name="Wang Q."/>
            <person name="Cui N."/>
            <person name="Li J."/>
            <person name="Chen X."/>
            <person name="Luo L."/>
            <person name="Yu J."/>
            <person name="Kang L."/>
            <person name="Cui F."/>
        </authorList>
    </citation>
    <scope>NUCLEOTIDE SEQUENCE [LARGE SCALE GENOMIC DNA]</scope>
    <source>
        <strain evidence="2">Lst14</strain>
    </source>
</reference>
<dbReference type="PANTHER" id="PTHR23288">
    <property type="entry name" value="OCCLUDIN AND RNA POLYMERASE II ELONGATION FACTOR ELL"/>
    <property type="match status" value="1"/>
</dbReference>
<accession>A0A482WSR2</accession>